<evidence type="ECO:0008006" key="3">
    <source>
        <dbReference type="Google" id="ProtNLM"/>
    </source>
</evidence>
<sequence>NALSDDCGLTGAATVTFTATDACGNSVSTTATFTVEDTTAPTIDTIASDLTVECDGAGNTTELNNWLNSNGG</sequence>
<organism evidence="1 2">
    <name type="scientific">Neotamlana sargassicola</name>
    <dbReference type="NCBI Taxonomy" id="2883125"/>
    <lineage>
        <taxon>Bacteria</taxon>
        <taxon>Pseudomonadati</taxon>
        <taxon>Bacteroidota</taxon>
        <taxon>Flavobacteriia</taxon>
        <taxon>Flavobacteriales</taxon>
        <taxon>Flavobacteriaceae</taxon>
        <taxon>Neotamlana</taxon>
    </lineage>
</organism>
<dbReference type="EMBL" id="JAJAPX010000041">
    <property type="protein sequence ID" value="MCB4809696.1"/>
    <property type="molecule type" value="Genomic_DNA"/>
</dbReference>
<dbReference type="RefSeq" id="WP_226697050.1">
    <property type="nucleotide sequence ID" value="NZ_JAJAPX010000041.1"/>
</dbReference>
<reference evidence="1" key="1">
    <citation type="submission" date="2021-10" db="EMBL/GenBank/DDBJ databases">
        <title>Tamlana sargassums sp. nov., and Tamlana laminarinivorans sp. nov., two new bacteria isolated from the brown alga.</title>
        <authorList>
            <person name="Li J."/>
        </authorList>
    </citation>
    <scope>NUCLEOTIDE SEQUENCE</scope>
    <source>
        <strain evidence="1">62-3</strain>
    </source>
</reference>
<dbReference type="Proteomes" id="UP001139286">
    <property type="component" value="Unassembled WGS sequence"/>
</dbReference>
<dbReference type="AlphaFoldDB" id="A0A9X1I8C6"/>
<evidence type="ECO:0000313" key="2">
    <source>
        <dbReference type="Proteomes" id="UP001139286"/>
    </source>
</evidence>
<protein>
    <recommendedName>
        <fullName evidence="3">HYR domain-containing protein</fullName>
    </recommendedName>
</protein>
<evidence type="ECO:0000313" key="1">
    <source>
        <dbReference type="EMBL" id="MCB4809696.1"/>
    </source>
</evidence>
<feature type="non-terminal residue" evidence="1">
    <location>
        <position position="1"/>
    </location>
</feature>
<proteinExistence type="predicted"/>
<gene>
    <name evidence="1" type="ORF">LG651_15740</name>
</gene>
<keyword evidence="2" id="KW-1185">Reference proteome</keyword>
<accession>A0A9X1I8C6</accession>
<name>A0A9X1I8C6_9FLAO</name>
<feature type="non-terminal residue" evidence="1">
    <location>
        <position position="72"/>
    </location>
</feature>
<comment type="caution">
    <text evidence="1">The sequence shown here is derived from an EMBL/GenBank/DDBJ whole genome shotgun (WGS) entry which is preliminary data.</text>
</comment>